<dbReference type="AlphaFoldDB" id="A0AAE1Y9Q0"/>
<organism evidence="2 3">
    <name type="scientific">Sesamum alatum</name>
    <dbReference type="NCBI Taxonomy" id="300844"/>
    <lineage>
        <taxon>Eukaryota</taxon>
        <taxon>Viridiplantae</taxon>
        <taxon>Streptophyta</taxon>
        <taxon>Embryophyta</taxon>
        <taxon>Tracheophyta</taxon>
        <taxon>Spermatophyta</taxon>
        <taxon>Magnoliopsida</taxon>
        <taxon>eudicotyledons</taxon>
        <taxon>Gunneridae</taxon>
        <taxon>Pentapetalae</taxon>
        <taxon>asterids</taxon>
        <taxon>lamiids</taxon>
        <taxon>Lamiales</taxon>
        <taxon>Pedaliaceae</taxon>
        <taxon>Sesamum</taxon>
    </lineage>
</organism>
<reference evidence="2" key="1">
    <citation type="submission" date="2020-06" db="EMBL/GenBank/DDBJ databases">
        <authorList>
            <person name="Li T."/>
            <person name="Hu X."/>
            <person name="Zhang T."/>
            <person name="Song X."/>
            <person name="Zhang H."/>
            <person name="Dai N."/>
            <person name="Sheng W."/>
            <person name="Hou X."/>
            <person name="Wei L."/>
        </authorList>
    </citation>
    <scope>NUCLEOTIDE SEQUENCE</scope>
    <source>
        <strain evidence="2">3651</strain>
        <tissue evidence="2">Leaf</tissue>
    </source>
</reference>
<evidence type="ECO:0000313" key="3">
    <source>
        <dbReference type="Proteomes" id="UP001293254"/>
    </source>
</evidence>
<keyword evidence="3" id="KW-1185">Reference proteome</keyword>
<evidence type="ECO:0000313" key="2">
    <source>
        <dbReference type="EMBL" id="KAK4426295.1"/>
    </source>
</evidence>
<evidence type="ECO:0000256" key="1">
    <source>
        <dbReference type="SAM" id="MobiDB-lite"/>
    </source>
</evidence>
<protein>
    <submittedName>
        <fullName evidence="2">Uncharacterized protein</fullName>
    </submittedName>
</protein>
<feature type="compositionally biased region" description="Polar residues" evidence="1">
    <location>
        <begin position="1"/>
        <end position="12"/>
    </location>
</feature>
<dbReference type="Proteomes" id="UP001293254">
    <property type="component" value="Unassembled WGS sequence"/>
</dbReference>
<proteinExistence type="predicted"/>
<feature type="region of interest" description="Disordered" evidence="1">
    <location>
        <begin position="1"/>
        <end position="42"/>
    </location>
</feature>
<sequence>MVSSSKMVQPHQTVREETQGDTTNGGSQGSYSAHSKQLEFPAFNGEEPRQWIKRCNRLIQGGNYNLVGQLSLVAECSEQQEETDVVMEEMLKEFSDLFQELTELPPERMIEH</sequence>
<name>A0AAE1Y9Q0_9LAMI</name>
<feature type="compositionally biased region" description="Polar residues" evidence="1">
    <location>
        <begin position="20"/>
        <end position="35"/>
    </location>
</feature>
<dbReference type="EMBL" id="JACGWO010000005">
    <property type="protein sequence ID" value="KAK4426295.1"/>
    <property type="molecule type" value="Genomic_DNA"/>
</dbReference>
<comment type="caution">
    <text evidence="2">The sequence shown here is derived from an EMBL/GenBank/DDBJ whole genome shotgun (WGS) entry which is preliminary data.</text>
</comment>
<reference evidence="2" key="2">
    <citation type="journal article" date="2024" name="Plant">
        <title>Genomic evolution and insights into agronomic trait innovations of Sesamum species.</title>
        <authorList>
            <person name="Miao H."/>
            <person name="Wang L."/>
            <person name="Qu L."/>
            <person name="Liu H."/>
            <person name="Sun Y."/>
            <person name="Le M."/>
            <person name="Wang Q."/>
            <person name="Wei S."/>
            <person name="Zheng Y."/>
            <person name="Lin W."/>
            <person name="Duan Y."/>
            <person name="Cao H."/>
            <person name="Xiong S."/>
            <person name="Wang X."/>
            <person name="Wei L."/>
            <person name="Li C."/>
            <person name="Ma Q."/>
            <person name="Ju M."/>
            <person name="Zhao R."/>
            <person name="Li G."/>
            <person name="Mu C."/>
            <person name="Tian Q."/>
            <person name="Mei H."/>
            <person name="Zhang T."/>
            <person name="Gao T."/>
            <person name="Zhang H."/>
        </authorList>
    </citation>
    <scope>NUCLEOTIDE SEQUENCE</scope>
    <source>
        <strain evidence="2">3651</strain>
    </source>
</reference>
<gene>
    <name evidence="2" type="ORF">Salat_1398000</name>
</gene>
<accession>A0AAE1Y9Q0</accession>